<feature type="domain" description="HTH LytTR-type" evidence="4">
    <location>
        <begin position="197"/>
        <end position="269"/>
    </location>
</feature>
<keyword evidence="2" id="KW-0597">Phosphoprotein</keyword>
<dbReference type="GO" id="GO:0032993">
    <property type="term" value="C:protein-DNA complex"/>
    <property type="evidence" value="ECO:0007669"/>
    <property type="project" value="TreeGrafter"/>
</dbReference>
<keyword evidence="1 5" id="KW-0238">DNA-binding</keyword>
<evidence type="ECO:0000259" key="4">
    <source>
        <dbReference type="PROSITE" id="PS50930"/>
    </source>
</evidence>
<dbReference type="GO" id="GO:0006355">
    <property type="term" value="P:regulation of DNA-templated transcription"/>
    <property type="evidence" value="ECO:0007669"/>
    <property type="project" value="TreeGrafter"/>
</dbReference>
<dbReference type="PROSITE" id="PS50110">
    <property type="entry name" value="RESPONSE_REGULATORY"/>
    <property type="match status" value="1"/>
</dbReference>
<dbReference type="Gene3D" id="3.40.50.2300">
    <property type="match status" value="1"/>
</dbReference>
<dbReference type="OrthoDB" id="1646880at2"/>
<feature type="domain" description="Response regulatory" evidence="3">
    <location>
        <begin position="2"/>
        <end position="115"/>
    </location>
</feature>
<evidence type="ECO:0000313" key="6">
    <source>
        <dbReference type="Proteomes" id="UP000249016"/>
    </source>
</evidence>
<evidence type="ECO:0000256" key="2">
    <source>
        <dbReference type="PROSITE-ProRule" id="PRU00169"/>
    </source>
</evidence>
<proteinExistence type="predicted"/>
<dbReference type="PANTHER" id="PTHR48111">
    <property type="entry name" value="REGULATOR OF RPOS"/>
    <property type="match status" value="1"/>
</dbReference>
<dbReference type="InterPro" id="IPR039420">
    <property type="entry name" value="WalR-like"/>
</dbReference>
<dbReference type="Gene3D" id="2.40.50.1020">
    <property type="entry name" value="LytTr DNA-binding domain"/>
    <property type="match status" value="1"/>
</dbReference>
<dbReference type="SUPFAM" id="SSF52172">
    <property type="entry name" value="CheY-like"/>
    <property type="match status" value="1"/>
</dbReference>
<dbReference type="InterPro" id="IPR011006">
    <property type="entry name" value="CheY-like_superfamily"/>
</dbReference>
<dbReference type="InterPro" id="IPR007492">
    <property type="entry name" value="LytTR_DNA-bd_dom"/>
</dbReference>
<dbReference type="RefSeq" id="WP_111349367.1">
    <property type="nucleotide sequence ID" value="NZ_QLII01000001.1"/>
</dbReference>
<dbReference type="GO" id="GO:0000976">
    <property type="term" value="F:transcription cis-regulatory region binding"/>
    <property type="evidence" value="ECO:0007669"/>
    <property type="project" value="TreeGrafter"/>
</dbReference>
<organism evidence="5 6">
    <name type="scientific">Spirosoma telluris</name>
    <dbReference type="NCBI Taxonomy" id="2183553"/>
    <lineage>
        <taxon>Bacteria</taxon>
        <taxon>Pseudomonadati</taxon>
        <taxon>Bacteroidota</taxon>
        <taxon>Cytophagia</taxon>
        <taxon>Cytophagales</taxon>
        <taxon>Cytophagaceae</taxon>
        <taxon>Spirosoma</taxon>
    </lineage>
</organism>
<evidence type="ECO:0000313" key="5">
    <source>
        <dbReference type="EMBL" id="RAI78047.1"/>
    </source>
</evidence>
<comment type="caution">
    <text evidence="5">The sequence shown here is derived from an EMBL/GenBank/DDBJ whole genome shotgun (WGS) entry which is preliminary data.</text>
</comment>
<dbReference type="PANTHER" id="PTHR48111:SF69">
    <property type="entry name" value="RESPONSE REGULATOR RECEIVER"/>
    <property type="match status" value="1"/>
</dbReference>
<accession>A0A327NS28</accession>
<dbReference type="Pfam" id="PF00072">
    <property type="entry name" value="Response_reg"/>
    <property type="match status" value="1"/>
</dbReference>
<dbReference type="AlphaFoldDB" id="A0A327NS28"/>
<evidence type="ECO:0000256" key="1">
    <source>
        <dbReference type="ARBA" id="ARBA00023125"/>
    </source>
</evidence>
<reference evidence="5 6" key="1">
    <citation type="submission" date="2018-06" db="EMBL/GenBank/DDBJ databases">
        <title>Spirosoma sp. HMF3257 Genome sequencing and assembly.</title>
        <authorList>
            <person name="Kang H."/>
            <person name="Cha I."/>
            <person name="Kim H."/>
            <person name="Kang J."/>
            <person name="Joh K."/>
        </authorList>
    </citation>
    <scope>NUCLEOTIDE SEQUENCE [LARGE SCALE GENOMIC DNA]</scope>
    <source>
        <strain evidence="5 6">HMF3257</strain>
    </source>
</reference>
<feature type="modified residue" description="4-aspartylphosphate" evidence="2">
    <location>
        <position position="55"/>
    </location>
</feature>
<dbReference type="InterPro" id="IPR001789">
    <property type="entry name" value="Sig_transdc_resp-reg_receiver"/>
</dbReference>
<dbReference type="GO" id="GO:0005829">
    <property type="term" value="C:cytosol"/>
    <property type="evidence" value="ECO:0007669"/>
    <property type="project" value="TreeGrafter"/>
</dbReference>
<dbReference type="SMART" id="SM00448">
    <property type="entry name" value="REC"/>
    <property type="match status" value="1"/>
</dbReference>
<gene>
    <name evidence="5" type="ORF">HMF3257_35245</name>
</gene>
<protein>
    <submittedName>
        <fullName evidence="5">DNA-binding response regulator</fullName>
    </submittedName>
</protein>
<dbReference type="GO" id="GO:0000156">
    <property type="term" value="F:phosphorelay response regulator activity"/>
    <property type="evidence" value="ECO:0007669"/>
    <property type="project" value="TreeGrafter"/>
</dbReference>
<dbReference type="PROSITE" id="PS50930">
    <property type="entry name" value="HTH_LYTTR"/>
    <property type="match status" value="1"/>
</dbReference>
<evidence type="ECO:0000259" key="3">
    <source>
        <dbReference type="PROSITE" id="PS50110"/>
    </source>
</evidence>
<name>A0A327NS28_9BACT</name>
<dbReference type="Pfam" id="PF04397">
    <property type="entry name" value="LytTR"/>
    <property type="match status" value="1"/>
</dbReference>
<dbReference type="SMART" id="SM00850">
    <property type="entry name" value="LytTR"/>
    <property type="match status" value="1"/>
</dbReference>
<keyword evidence="6" id="KW-1185">Reference proteome</keyword>
<dbReference type="Proteomes" id="UP000249016">
    <property type="component" value="Unassembled WGS sequence"/>
</dbReference>
<sequence>MRVLLIEDEQMAATHLASLLRELEPALTILDVIDSVEEGRARWPHLPTPDLIFSDIQLADGLSFSLLEQVFVPCPIIFTTAYDEYAIRAFRHNSIDYLLKPIEREALEVSLQKYHSLARPDADELVRQLHLLLSSRTFQSQTYRHSFLIQFRDKLLPINVLDVAYFSIAGGVVSATLFDRGTDRQVADHQVADRSVSYPIDLNLEDLDTQLDPNQFFRANRQFIVARTSIREAEFYFNGRLQLKLQPTPKEPVFISKERAGLFKKWIEAF</sequence>
<dbReference type="EMBL" id="QLII01000001">
    <property type="protein sequence ID" value="RAI78047.1"/>
    <property type="molecule type" value="Genomic_DNA"/>
</dbReference>